<keyword evidence="6" id="KW-1185">Reference proteome</keyword>
<dbReference type="Proteomes" id="UP000249341">
    <property type="component" value="Unassembled WGS sequence"/>
</dbReference>
<evidence type="ECO:0000256" key="3">
    <source>
        <dbReference type="ARBA" id="ARBA00023163"/>
    </source>
</evidence>
<reference evidence="5 6" key="1">
    <citation type="submission" date="2018-06" db="EMBL/GenBank/DDBJ databases">
        <title>Genomic Encyclopedia of Type Strains, Phase III (KMG-III): the genomes of soil and plant-associated and newly described type strains.</title>
        <authorList>
            <person name="Whitman W."/>
        </authorList>
    </citation>
    <scope>NUCLEOTIDE SEQUENCE [LARGE SCALE GENOMIC DNA]</scope>
    <source>
        <strain evidence="5 6">CGMCC 4.7090</strain>
    </source>
</reference>
<gene>
    <name evidence="5" type="ORF">B0I29_1155</name>
</gene>
<dbReference type="PANTHER" id="PTHR43132">
    <property type="entry name" value="ARSENICAL RESISTANCE OPERON REPRESSOR ARSR-RELATED"/>
    <property type="match status" value="1"/>
</dbReference>
<dbReference type="AlphaFoldDB" id="A0A327Z673"/>
<dbReference type="GO" id="GO:0003700">
    <property type="term" value="F:DNA-binding transcription factor activity"/>
    <property type="evidence" value="ECO:0007669"/>
    <property type="project" value="InterPro"/>
</dbReference>
<protein>
    <submittedName>
        <fullName evidence="5">DNA-binding transcriptional ArsR family regulator</fullName>
    </submittedName>
</protein>
<keyword evidence="3" id="KW-0804">Transcription</keyword>
<dbReference type="RefSeq" id="WP_111652132.1">
    <property type="nucleotide sequence ID" value="NZ_JACHWI010000010.1"/>
</dbReference>
<dbReference type="SUPFAM" id="SSF46785">
    <property type="entry name" value="Winged helix' DNA-binding domain"/>
    <property type="match status" value="1"/>
</dbReference>
<dbReference type="OrthoDB" id="3297742at2"/>
<feature type="domain" description="HTH arsR-type" evidence="4">
    <location>
        <begin position="2"/>
        <end position="95"/>
    </location>
</feature>
<dbReference type="InterPro" id="IPR001845">
    <property type="entry name" value="HTH_ArsR_DNA-bd_dom"/>
</dbReference>
<dbReference type="EMBL" id="QLMJ01000015">
    <property type="protein sequence ID" value="RAK31199.1"/>
    <property type="molecule type" value="Genomic_DNA"/>
</dbReference>
<dbReference type="InterPro" id="IPR051011">
    <property type="entry name" value="Metal_resp_trans_reg"/>
</dbReference>
<dbReference type="InterPro" id="IPR011991">
    <property type="entry name" value="ArsR-like_HTH"/>
</dbReference>
<evidence type="ECO:0000313" key="5">
    <source>
        <dbReference type="EMBL" id="RAK31199.1"/>
    </source>
</evidence>
<comment type="caution">
    <text evidence="5">The sequence shown here is derived from an EMBL/GenBank/DDBJ whole genome shotgun (WGS) entry which is preliminary data.</text>
</comment>
<dbReference type="CDD" id="cd00090">
    <property type="entry name" value="HTH_ARSR"/>
    <property type="match status" value="1"/>
</dbReference>
<dbReference type="GO" id="GO:0003677">
    <property type="term" value="F:DNA binding"/>
    <property type="evidence" value="ECO:0007669"/>
    <property type="project" value="UniProtKB-KW"/>
</dbReference>
<dbReference type="NCBIfam" id="NF033788">
    <property type="entry name" value="HTH_metalloreg"/>
    <property type="match status" value="1"/>
</dbReference>
<dbReference type="SMART" id="SM00418">
    <property type="entry name" value="HTH_ARSR"/>
    <property type="match status" value="1"/>
</dbReference>
<keyword evidence="1" id="KW-0805">Transcription regulation</keyword>
<dbReference type="InterPro" id="IPR036388">
    <property type="entry name" value="WH-like_DNA-bd_sf"/>
</dbReference>
<name>A0A327Z673_9ACTN</name>
<proteinExistence type="predicted"/>
<dbReference type="PANTHER" id="PTHR43132:SF6">
    <property type="entry name" value="HTH-TYPE TRANSCRIPTIONAL REPRESSOR CZRA"/>
    <property type="match status" value="1"/>
</dbReference>
<evidence type="ECO:0000256" key="1">
    <source>
        <dbReference type="ARBA" id="ARBA00023015"/>
    </source>
</evidence>
<evidence type="ECO:0000256" key="2">
    <source>
        <dbReference type="ARBA" id="ARBA00023125"/>
    </source>
</evidence>
<dbReference type="PRINTS" id="PR00778">
    <property type="entry name" value="HTHARSR"/>
</dbReference>
<dbReference type="PROSITE" id="PS50987">
    <property type="entry name" value="HTH_ARSR_2"/>
    <property type="match status" value="1"/>
</dbReference>
<dbReference type="Gene3D" id="1.10.10.10">
    <property type="entry name" value="Winged helix-like DNA-binding domain superfamily/Winged helix DNA-binding domain"/>
    <property type="match status" value="1"/>
</dbReference>
<sequence length="95" mass="10375">MIDPADLHRAVEVLRGMAYEHRLHILVVLRDGEATPATIGEVVPAHPTALAHHLRHLTAAGLISRRRAGRRVLYALAEGAVGTLIRDVMAYAIRS</sequence>
<organism evidence="5 6">
    <name type="scientific">Actinoplanes lutulentus</name>
    <dbReference type="NCBI Taxonomy" id="1287878"/>
    <lineage>
        <taxon>Bacteria</taxon>
        <taxon>Bacillati</taxon>
        <taxon>Actinomycetota</taxon>
        <taxon>Actinomycetes</taxon>
        <taxon>Micromonosporales</taxon>
        <taxon>Micromonosporaceae</taxon>
        <taxon>Actinoplanes</taxon>
    </lineage>
</organism>
<evidence type="ECO:0000259" key="4">
    <source>
        <dbReference type="PROSITE" id="PS50987"/>
    </source>
</evidence>
<accession>A0A327Z673</accession>
<keyword evidence="2 5" id="KW-0238">DNA-binding</keyword>
<evidence type="ECO:0000313" key="6">
    <source>
        <dbReference type="Proteomes" id="UP000249341"/>
    </source>
</evidence>
<dbReference type="InterPro" id="IPR036390">
    <property type="entry name" value="WH_DNA-bd_sf"/>
</dbReference>